<feature type="transmembrane region" description="Helical" evidence="5">
    <location>
        <begin position="7"/>
        <end position="29"/>
    </location>
</feature>
<reference evidence="6 7" key="1">
    <citation type="submission" date="2021-03" db="EMBL/GenBank/DDBJ databases">
        <title>Genomic Encyclopedia of Type Strains, Phase IV (KMG-IV): sequencing the most valuable type-strain genomes for metagenomic binning, comparative biology and taxonomic classification.</title>
        <authorList>
            <person name="Goeker M."/>
        </authorList>
    </citation>
    <scope>NUCLEOTIDE SEQUENCE [LARGE SCALE GENOMIC DNA]</scope>
    <source>
        <strain evidence="6 7">DSM 1289</strain>
    </source>
</reference>
<dbReference type="Proteomes" id="UP000767291">
    <property type="component" value="Unassembled WGS sequence"/>
</dbReference>
<evidence type="ECO:0000256" key="1">
    <source>
        <dbReference type="ARBA" id="ARBA00004141"/>
    </source>
</evidence>
<feature type="transmembrane region" description="Helical" evidence="5">
    <location>
        <begin position="35"/>
        <end position="54"/>
    </location>
</feature>
<protein>
    <submittedName>
        <fullName evidence="6">Exfoliative toxin A/B</fullName>
    </submittedName>
</protein>
<organism evidence="6 7">
    <name type="scientific">Metaclostridioides mangenotii</name>
    <dbReference type="NCBI Taxonomy" id="1540"/>
    <lineage>
        <taxon>Bacteria</taxon>
        <taxon>Bacillati</taxon>
        <taxon>Bacillota</taxon>
        <taxon>Clostridia</taxon>
        <taxon>Peptostreptococcales</taxon>
        <taxon>Peptostreptococcaceae</taxon>
        <taxon>Metaclostridioides</taxon>
    </lineage>
</organism>
<feature type="transmembrane region" description="Helical" evidence="5">
    <location>
        <begin position="211"/>
        <end position="231"/>
    </location>
</feature>
<sequence>MNLLKKYPIPMAGLILSIFALGNLLQSYGDSIRNVIGIIGFILYAIYVLKLIVLQKGVKEQLENPLIGSVFLTITMATMLFATYIKPISPTIGLAVWWIGVVGHLVLMILFSKKFLTDFSIKKVFPSWFIVYVGIVVASVTAPMFEQIAVGKIAFWFGFITYLILIPIILKRVWVVKEMPEPTLPTIIILAAPGSLLLAGYINSFDNKSMAIVYLLFAFSIVFYLIALSYLPRLLKLKFYPSFSSFTFPMVISAIATKQLNGFLIKAGNEISWLVYIVKAQEIIAICLVLYVFVLYMMSLMKTEKAVESKA</sequence>
<proteinExistence type="predicted"/>
<dbReference type="RefSeq" id="WP_209456681.1">
    <property type="nucleotide sequence ID" value="NZ_BAAACS010000002.1"/>
</dbReference>
<keyword evidence="3 5" id="KW-1133">Transmembrane helix</keyword>
<feature type="transmembrane region" description="Helical" evidence="5">
    <location>
        <begin position="273"/>
        <end position="296"/>
    </location>
</feature>
<feature type="transmembrane region" description="Helical" evidence="5">
    <location>
        <begin position="243"/>
        <end position="261"/>
    </location>
</feature>
<dbReference type="EMBL" id="JAGGJX010000002">
    <property type="protein sequence ID" value="MBP1855232.1"/>
    <property type="molecule type" value="Genomic_DNA"/>
</dbReference>
<dbReference type="InterPro" id="IPR052951">
    <property type="entry name" value="Tellurite_res_ion_channel"/>
</dbReference>
<dbReference type="Gene3D" id="1.50.10.150">
    <property type="entry name" value="Voltage-dependent anion channel"/>
    <property type="match status" value="1"/>
</dbReference>
<name>A0ABS4EBB5_9FIRM</name>
<gene>
    <name evidence="6" type="ORF">J2Z43_001625</name>
</gene>
<evidence type="ECO:0000256" key="5">
    <source>
        <dbReference type="SAM" id="Phobius"/>
    </source>
</evidence>
<accession>A0ABS4EBB5</accession>
<feature type="transmembrane region" description="Helical" evidence="5">
    <location>
        <begin position="182"/>
        <end position="205"/>
    </location>
</feature>
<feature type="transmembrane region" description="Helical" evidence="5">
    <location>
        <begin position="124"/>
        <end position="142"/>
    </location>
</feature>
<keyword evidence="4 5" id="KW-0472">Membrane</keyword>
<evidence type="ECO:0000313" key="6">
    <source>
        <dbReference type="EMBL" id="MBP1855232.1"/>
    </source>
</evidence>
<keyword evidence="2 5" id="KW-0812">Transmembrane</keyword>
<dbReference type="InterPro" id="IPR004695">
    <property type="entry name" value="SLAC1/Mae1/Ssu1/TehA"/>
</dbReference>
<evidence type="ECO:0000256" key="2">
    <source>
        <dbReference type="ARBA" id="ARBA00022692"/>
    </source>
</evidence>
<evidence type="ECO:0000256" key="3">
    <source>
        <dbReference type="ARBA" id="ARBA00022989"/>
    </source>
</evidence>
<dbReference type="CDD" id="cd09325">
    <property type="entry name" value="TDT_C4-dicarb_trans"/>
    <property type="match status" value="1"/>
</dbReference>
<keyword evidence="7" id="KW-1185">Reference proteome</keyword>
<feature type="transmembrane region" description="Helical" evidence="5">
    <location>
        <begin position="66"/>
        <end position="85"/>
    </location>
</feature>
<dbReference type="PANTHER" id="PTHR37955">
    <property type="entry name" value="TELLURITE RESISTANCE PROTEIN TEHA"/>
    <property type="match status" value="1"/>
</dbReference>
<comment type="subcellular location">
    <subcellularLocation>
        <location evidence="1">Membrane</location>
        <topology evidence="1">Multi-pass membrane protein</topology>
    </subcellularLocation>
</comment>
<evidence type="ECO:0000313" key="7">
    <source>
        <dbReference type="Proteomes" id="UP000767291"/>
    </source>
</evidence>
<feature type="transmembrane region" description="Helical" evidence="5">
    <location>
        <begin position="148"/>
        <end position="170"/>
    </location>
</feature>
<dbReference type="PANTHER" id="PTHR37955:SF1">
    <property type="entry name" value="DEP DOMAIN-CONTAINING PROTEIN"/>
    <property type="match status" value="1"/>
</dbReference>
<dbReference type="InterPro" id="IPR038665">
    <property type="entry name" value="Voltage-dep_anion_channel_sf"/>
</dbReference>
<dbReference type="Pfam" id="PF03595">
    <property type="entry name" value="SLAC1"/>
    <property type="match status" value="1"/>
</dbReference>
<feature type="transmembrane region" description="Helical" evidence="5">
    <location>
        <begin position="91"/>
        <end position="112"/>
    </location>
</feature>
<evidence type="ECO:0000256" key="4">
    <source>
        <dbReference type="ARBA" id="ARBA00023136"/>
    </source>
</evidence>
<comment type="caution">
    <text evidence="6">The sequence shown here is derived from an EMBL/GenBank/DDBJ whole genome shotgun (WGS) entry which is preliminary data.</text>
</comment>